<accession>A0A0A9B8X0</accession>
<reference evidence="1" key="2">
    <citation type="journal article" date="2015" name="Data Brief">
        <title>Shoot transcriptome of the giant reed, Arundo donax.</title>
        <authorList>
            <person name="Barrero R.A."/>
            <person name="Guerrero F.D."/>
            <person name="Moolhuijzen P."/>
            <person name="Goolsby J.A."/>
            <person name="Tidwell J."/>
            <person name="Bellgard S.E."/>
            <person name="Bellgard M.I."/>
        </authorList>
    </citation>
    <scope>NUCLEOTIDE SEQUENCE</scope>
    <source>
        <tissue evidence="1">Shoot tissue taken approximately 20 cm above the soil surface</tissue>
    </source>
</reference>
<dbReference type="EMBL" id="GBRH01240245">
    <property type="protein sequence ID" value="JAD57650.1"/>
    <property type="molecule type" value="Transcribed_RNA"/>
</dbReference>
<protein>
    <submittedName>
        <fullName evidence="1">Uncharacterized protein</fullName>
    </submittedName>
</protein>
<name>A0A0A9B8X0_ARUDO</name>
<proteinExistence type="predicted"/>
<reference evidence="1" key="1">
    <citation type="submission" date="2014-09" db="EMBL/GenBank/DDBJ databases">
        <authorList>
            <person name="Magalhaes I.L.F."/>
            <person name="Oliveira U."/>
            <person name="Santos F.R."/>
            <person name="Vidigal T.H.D.A."/>
            <person name="Brescovit A.D."/>
            <person name="Santos A.J."/>
        </authorList>
    </citation>
    <scope>NUCLEOTIDE SEQUENCE</scope>
    <source>
        <tissue evidence="1">Shoot tissue taken approximately 20 cm above the soil surface</tissue>
    </source>
</reference>
<sequence length="20" mass="2151">MGIITGVLVCQTNMPQRCVS</sequence>
<evidence type="ECO:0000313" key="1">
    <source>
        <dbReference type="EMBL" id="JAD57650.1"/>
    </source>
</evidence>
<dbReference type="AlphaFoldDB" id="A0A0A9B8X0"/>
<organism evidence="1">
    <name type="scientific">Arundo donax</name>
    <name type="common">Giant reed</name>
    <name type="synonym">Donax arundinaceus</name>
    <dbReference type="NCBI Taxonomy" id="35708"/>
    <lineage>
        <taxon>Eukaryota</taxon>
        <taxon>Viridiplantae</taxon>
        <taxon>Streptophyta</taxon>
        <taxon>Embryophyta</taxon>
        <taxon>Tracheophyta</taxon>
        <taxon>Spermatophyta</taxon>
        <taxon>Magnoliopsida</taxon>
        <taxon>Liliopsida</taxon>
        <taxon>Poales</taxon>
        <taxon>Poaceae</taxon>
        <taxon>PACMAD clade</taxon>
        <taxon>Arundinoideae</taxon>
        <taxon>Arundineae</taxon>
        <taxon>Arundo</taxon>
    </lineage>
</organism>